<evidence type="ECO:0008006" key="4">
    <source>
        <dbReference type="Google" id="ProtNLM"/>
    </source>
</evidence>
<gene>
    <name evidence="2" type="ORF">HK414_13995</name>
</gene>
<evidence type="ECO:0000256" key="1">
    <source>
        <dbReference type="SAM" id="MobiDB-lite"/>
    </source>
</evidence>
<dbReference type="InterPro" id="IPR011049">
    <property type="entry name" value="Serralysin-like_metalloprot_C"/>
</dbReference>
<dbReference type="Proteomes" id="UP000500826">
    <property type="component" value="Chromosome"/>
</dbReference>
<dbReference type="PRINTS" id="PR00313">
    <property type="entry name" value="CABNDNGRPT"/>
</dbReference>
<dbReference type="InterPro" id="IPR018511">
    <property type="entry name" value="Hemolysin-typ_Ca-bd_CS"/>
</dbReference>
<proteinExistence type="predicted"/>
<feature type="compositionally biased region" description="Basic and acidic residues" evidence="1">
    <location>
        <begin position="88"/>
        <end position="99"/>
    </location>
</feature>
<keyword evidence="3" id="KW-1185">Reference proteome</keyword>
<feature type="compositionally biased region" description="Basic residues" evidence="1">
    <location>
        <begin position="100"/>
        <end position="128"/>
    </location>
</feature>
<sequence length="172" mass="19179">MWGARLFGNLGNDTLIGSEGNDELDGGAGADWMEGGEGYDVYHLRSADDVIVELAGGGIDGVISYGFLPARRADRERLHRGRLGGGTDRQRWRQHAEWRRGRRHAGGRRRQRQPVRRRGHRQPRRRGGQRPLLPGTDVDTIADSAGVDTVVTDLDWVLAAHRKTSRSPARRT</sequence>
<dbReference type="EMBL" id="CP053418">
    <property type="protein sequence ID" value="QJW84456.1"/>
    <property type="molecule type" value="Genomic_DNA"/>
</dbReference>
<accession>A0ABX6P5Q5</accession>
<organism evidence="2 3">
    <name type="scientific">Ramlibacter terrae</name>
    <dbReference type="NCBI Taxonomy" id="2732511"/>
    <lineage>
        <taxon>Bacteria</taxon>
        <taxon>Pseudomonadati</taxon>
        <taxon>Pseudomonadota</taxon>
        <taxon>Betaproteobacteria</taxon>
        <taxon>Burkholderiales</taxon>
        <taxon>Comamonadaceae</taxon>
        <taxon>Ramlibacter</taxon>
    </lineage>
</organism>
<dbReference type="Pfam" id="PF00353">
    <property type="entry name" value="HemolysinCabind"/>
    <property type="match status" value="1"/>
</dbReference>
<protein>
    <recommendedName>
        <fullName evidence="4">Calcium-binding protein</fullName>
    </recommendedName>
</protein>
<evidence type="ECO:0000313" key="3">
    <source>
        <dbReference type="Proteomes" id="UP000500826"/>
    </source>
</evidence>
<name>A0ABX6P5Q5_9BURK</name>
<dbReference type="Gene3D" id="2.150.10.10">
    <property type="entry name" value="Serralysin-like metalloprotease, C-terminal"/>
    <property type="match status" value="1"/>
</dbReference>
<feature type="region of interest" description="Disordered" evidence="1">
    <location>
        <begin position="79"/>
        <end position="140"/>
    </location>
</feature>
<dbReference type="SUPFAM" id="SSF51120">
    <property type="entry name" value="beta-Roll"/>
    <property type="match status" value="1"/>
</dbReference>
<dbReference type="InterPro" id="IPR001343">
    <property type="entry name" value="Hemolysn_Ca-bd"/>
</dbReference>
<evidence type="ECO:0000313" key="2">
    <source>
        <dbReference type="EMBL" id="QJW84456.1"/>
    </source>
</evidence>
<reference evidence="2 3" key="1">
    <citation type="submission" date="2020-05" db="EMBL/GenBank/DDBJ databases">
        <title>Ramlibacter rhizophilus sp. nov., isolated from rhizosphere soil of national flower Mugunghwa from South Korea.</title>
        <authorList>
            <person name="Zheng-Fei Y."/>
            <person name="Huan T."/>
        </authorList>
    </citation>
    <scope>NUCLEOTIDE SEQUENCE [LARGE SCALE GENOMIC DNA]</scope>
    <source>
        <strain evidence="2 3">H242</strain>
    </source>
</reference>
<dbReference type="PROSITE" id="PS00330">
    <property type="entry name" value="HEMOLYSIN_CALCIUM"/>
    <property type="match status" value="1"/>
</dbReference>